<comment type="caution">
    <text evidence="1">The sequence shown here is derived from an EMBL/GenBank/DDBJ whole genome shotgun (WGS) entry which is preliminary data.</text>
</comment>
<accession>A0A7J8YLJ0</accession>
<keyword evidence="2" id="KW-1185">Reference proteome</keyword>
<gene>
    <name evidence="1" type="ORF">Goari_022925</name>
</gene>
<evidence type="ECO:0000313" key="2">
    <source>
        <dbReference type="Proteomes" id="UP000593577"/>
    </source>
</evidence>
<reference evidence="1 2" key="1">
    <citation type="journal article" date="2019" name="Genome Biol. Evol.">
        <title>Insights into the evolution of the New World diploid cottons (Gossypium, subgenus Houzingenia) based on genome sequencing.</title>
        <authorList>
            <person name="Grover C.E."/>
            <person name="Arick M.A. 2nd"/>
            <person name="Thrash A."/>
            <person name="Conover J.L."/>
            <person name="Sanders W.S."/>
            <person name="Peterson D.G."/>
            <person name="Frelichowski J.E."/>
            <person name="Scheffler J.A."/>
            <person name="Scheffler B.E."/>
            <person name="Wendel J.F."/>
        </authorList>
    </citation>
    <scope>NUCLEOTIDE SEQUENCE [LARGE SCALE GENOMIC DNA]</scope>
    <source>
        <strain evidence="1">185</strain>
        <tissue evidence="1">Leaf</tissue>
    </source>
</reference>
<dbReference type="AlphaFoldDB" id="A0A7J8YLJ0"/>
<dbReference type="Proteomes" id="UP000593577">
    <property type="component" value="Unassembled WGS sequence"/>
</dbReference>
<protein>
    <submittedName>
        <fullName evidence="1">Uncharacterized protein</fullName>
    </submittedName>
</protein>
<name>A0A7J8YLJ0_GOSAI</name>
<organism evidence="1 2">
    <name type="scientific">Gossypium aridum</name>
    <name type="common">American cotton</name>
    <name type="synonym">Erioxylum aridum</name>
    <dbReference type="NCBI Taxonomy" id="34290"/>
    <lineage>
        <taxon>Eukaryota</taxon>
        <taxon>Viridiplantae</taxon>
        <taxon>Streptophyta</taxon>
        <taxon>Embryophyta</taxon>
        <taxon>Tracheophyta</taxon>
        <taxon>Spermatophyta</taxon>
        <taxon>Magnoliopsida</taxon>
        <taxon>eudicotyledons</taxon>
        <taxon>Gunneridae</taxon>
        <taxon>Pentapetalae</taxon>
        <taxon>rosids</taxon>
        <taxon>malvids</taxon>
        <taxon>Malvales</taxon>
        <taxon>Malvaceae</taxon>
        <taxon>Malvoideae</taxon>
        <taxon>Gossypium</taxon>
    </lineage>
</organism>
<proteinExistence type="predicted"/>
<dbReference type="EMBL" id="JABFAA010025979">
    <property type="protein sequence ID" value="MBA0700476.1"/>
    <property type="molecule type" value="Genomic_DNA"/>
</dbReference>
<sequence>MLRWLPIWSTCTMLELLTQMRIED</sequence>
<evidence type="ECO:0000313" key="1">
    <source>
        <dbReference type="EMBL" id="MBA0700476.1"/>
    </source>
</evidence>